<dbReference type="SMART" id="SM00028">
    <property type="entry name" value="TPR"/>
    <property type="match status" value="2"/>
</dbReference>
<dbReference type="InterPro" id="IPR011990">
    <property type="entry name" value="TPR-like_helical_dom_sf"/>
</dbReference>
<dbReference type="Gene3D" id="1.25.40.10">
    <property type="entry name" value="Tetratricopeptide repeat domain"/>
    <property type="match status" value="1"/>
</dbReference>
<evidence type="ECO:0000313" key="3">
    <source>
        <dbReference type="EMBL" id="TSC93192.1"/>
    </source>
</evidence>
<dbReference type="Pfam" id="PF13424">
    <property type="entry name" value="TPR_12"/>
    <property type="match status" value="1"/>
</dbReference>
<sequence>MTFEIIIILAVAIIFVILVRKMPDESAQNLIKSVKPKWGFSLPSIKFDLPKMPRFSSLSRLAGLIKKERSKQNFDPFEEEKENLPDEQKKEFDIEKLKQADDWLAEGKMDEAEKMYVQLGAEFPGELRIFNRLGVVYLKQKNFADARDSFLQALKIDDTQASRHYNLAMAYLGMGTREKARVCFKKAIEIDPGREKYQKALEKI</sequence>
<dbReference type="InterPro" id="IPR019734">
    <property type="entry name" value="TPR_rpt"/>
</dbReference>
<reference evidence="3 4" key="1">
    <citation type="submission" date="2017-07" db="EMBL/GenBank/DDBJ databases">
        <title>Mechanisms for carbon and nitrogen cycling indicate functional differentiation within the Candidate Phyla Radiation.</title>
        <authorList>
            <person name="Danczak R.E."/>
            <person name="Johnston M.D."/>
            <person name="Kenah C."/>
            <person name="Slattery M."/>
            <person name="Wrighton K.C."/>
            <person name="Wilkins M.J."/>
        </authorList>
    </citation>
    <scope>NUCLEOTIDE SEQUENCE [LARGE SCALE GENOMIC DNA]</scope>
    <source>
        <strain evidence="3">Licking1014_7</strain>
    </source>
</reference>
<feature type="transmembrane region" description="Helical" evidence="2">
    <location>
        <begin position="6"/>
        <end position="23"/>
    </location>
</feature>
<dbReference type="AlphaFoldDB" id="A0A554LK02"/>
<dbReference type="PROSITE" id="PS50005">
    <property type="entry name" value="TPR"/>
    <property type="match status" value="2"/>
</dbReference>
<evidence type="ECO:0000256" key="1">
    <source>
        <dbReference type="PROSITE-ProRule" id="PRU00339"/>
    </source>
</evidence>
<feature type="repeat" description="TPR" evidence="1">
    <location>
        <begin position="161"/>
        <end position="194"/>
    </location>
</feature>
<evidence type="ECO:0000313" key="4">
    <source>
        <dbReference type="Proteomes" id="UP000315689"/>
    </source>
</evidence>
<keyword evidence="1" id="KW-0802">TPR repeat</keyword>
<proteinExistence type="predicted"/>
<dbReference type="Proteomes" id="UP000315689">
    <property type="component" value="Unassembled WGS sequence"/>
</dbReference>
<dbReference type="PANTHER" id="PTHR44395:SF1">
    <property type="entry name" value="PROTEIN O-MANNOSYL-TRANSFERASE TMTC3"/>
    <property type="match status" value="1"/>
</dbReference>
<keyword evidence="2" id="KW-0812">Transmembrane</keyword>
<dbReference type="PANTHER" id="PTHR44395">
    <property type="match status" value="1"/>
</dbReference>
<accession>A0A554LK02</accession>
<dbReference type="EMBL" id="VMGK01000005">
    <property type="protein sequence ID" value="TSC93192.1"/>
    <property type="molecule type" value="Genomic_DNA"/>
</dbReference>
<feature type="repeat" description="TPR" evidence="1">
    <location>
        <begin position="127"/>
        <end position="160"/>
    </location>
</feature>
<keyword evidence="2" id="KW-1133">Transmembrane helix</keyword>
<dbReference type="SUPFAM" id="SSF48452">
    <property type="entry name" value="TPR-like"/>
    <property type="match status" value="1"/>
</dbReference>
<protein>
    <submittedName>
        <fullName evidence="3">Response regulator receiver protein</fullName>
    </submittedName>
</protein>
<evidence type="ECO:0000256" key="2">
    <source>
        <dbReference type="SAM" id="Phobius"/>
    </source>
</evidence>
<gene>
    <name evidence="3" type="ORF">CEN89_202</name>
</gene>
<keyword evidence="2" id="KW-0472">Membrane</keyword>
<comment type="caution">
    <text evidence="3">The sequence shown here is derived from an EMBL/GenBank/DDBJ whole genome shotgun (WGS) entry which is preliminary data.</text>
</comment>
<organism evidence="3 4">
    <name type="scientific">Candidatus Berkelbacteria bacterium Licking1014_7</name>
    <dbReference type="NCBI Taxonomy" id="2017147"/>
    <lineage>
        <taxon>Bacteria</taxon>
        <taxon>Candidatus Berkelbacteria</taxon>
    </lineage>
</organism>
<name>A0A554LK02_9BACT</name>